<dbReference type="SUPFAM" id="SSF143034">
    <property type="entry name" value="L35p-like"/>
    <property type="match status" value="1"/>
</dbReference>
<accession>A0A523WBD8</accession>
<proteinExistence type="inferred from homology"/>
<evidence type="ECO:0000313" key="7">
    <source>
        <dbReference type="EMBL" id="TET64326.1"/>
    </source>
</evidence>
<dbReference type="EMBL" id="SOIZ01000057">
    <property type="protein sequence ID" value="TET64326.1"/>
    <property type="molecule type" value="Genomic_DNA"/>
</dbReference>
<dbReference type="Proteomes" id="UP000319130">
    <property type="component" value="Unassembled WGS sequence"/>
</dbReference>
<dbReference type="InterPro" id="IPR021137">
    <property type="entry name" value="Ribosomal_bL35-like"/>
</dbReference>
<dbReference type="FunFam" id="4.10.410.60:FF:000001">
    <property type="entry name" value="50S ribosomal protein L35"/>
    <property type="match status" value="1"/>
</dbReference>
<dbReference type="Pfam" id="PF01632">
    <property type="entry name" value="Ribosomal_L35p"/>
    <property type="match status" value="1"/>
</dbReference>
<dbReference type="NCBIfam" id="TIGR00001">
    <property type="entry name" value="rpmI_bact"/>
    <property type="match status" value="1"/>
</dbReference>
<dbReference type="GO" id="GO:0003735">
    <property type="term" value="F:structural constituent of ribosome"/>
    <property type="evidence" value="ECO:0007669"/>
    <property type="project" value="InterPro"/>
</dbReference>
<evidence type="ECO:0000256" key="3">
    <source>
        <dbReference type="ARBA" id="ARBA00023274"/>
    </source>
</evidence>
<dbReference type="PANTHER" id="PTHR33343">
    <property type="entry name" value="54S RIBOSOMAL PROTEIN BL35M"/>
    <property type="match status" value="1"/>
</dbReference>
<dbReference type="GO" id="GO:0006412">
    <property type="term" value="P:translation"/>
    <property type="evidence" value="ECO:0007669"/>
    <property type="project" value="UniProtKB-UniRule"/>
</dbReference>
<evidence type="ECO:0000256" key="6">
    <source>
        <dbReference type="RuleBase" id="RU000568"/>
    </source>
</evidence>
<dbReference type="Gene3D" id="4.10.410.60">
    <property type="match status" value="1"/>
</dbReference>
<evidence type="ECO:0000256" key="4">
    <source>
        <dbReference type="ARBA" id="ARBA00071664"/>
    </source>
</evidence>
<dbReference type="InterPro" id="IPR037229">
    <property type="entry name" value="Ribosomal_bL35_sf"/>
</dbReference>
<dbReference type="HAMAP" id="MF_00514">
    <property type="entry name" value="Ribosomal_bL35"/>
    <property type="match status" value="1"/>
</dbReference>
<evidence type="ECO:0000256" key="1">
    <source>
        <dbReference type="ARBA" id="ARBA00006598"/>
    </source>
</evidence>
<organism evidence="7 8">
    <name type="scientific">Aerophobetes bacterium</name>
    <dbReference type="NCBI Taxonomy" id="2030807"/>
    <lineage>
        <taxon>Bacteria</taxon>
        <taxon>Candidatus Aerophobota</taxon>
    </lineage>
</organism>
<sequence length="63" mass="7370">MPKLKSHRGAAKRLRITKKGTIKRSKAYRGHLKTKKTSKRKRGLRKSVVLDKADTKRIKRLIF</sequence>
<dbReference type="AlphaFoldDB" id="A0A523WBD8"/>
<dbReference type="PRINTS" id="PR00064">
    <property type="entry name" value="RIBOSOMALL35"/>
</dbReference>
<dbReference type="PANTHER" id="PTHR33343:SF1">
    <property type="entry name" value="LARGE RIBOSOMAL SUBUNIT PROTEIN BL35M"/>
    <property type="match status" value="1"/>
</dbReference>
<dbReference type="GO" id="GO:0022625">
    <property type="term" value="C:cytosolic large ribosomal subunit"/>
    <property type="evidence" value="ECO:0007669"/>
    <property type="project" value="TreeGrafter"/>
</dbReference>
<evidence type="ECO:0000256" key="5">
    <source>
        <dbReference type="HAMAP-Rule" id="MF_00514"/>
    </source>
</evidence>
<protein>
    <recommendedName>
        <fullName evidence="4 5">Large ribosomal subunit protein bL35</fullName>
    </recommendedName>
</protein>
<keyword evidence="2 5" id="KW-0689">Ribosomal protein</keyword>
<gene>
    <name evidence="5 7" type="primary">rpmI</name>
    <name evidence="7" type="ORF">E3J48_01265</name>
</gene>
<evidence type="ECO:0000313" key="8">
    <source>
        <dbReference type="Proteomes" id="UP000319130"/>
    </source>
</evidence>
<comment type="similarity">
    <text evidence="1 5 6">Belongs to the bacterial ribosomal protein bL35 family.</text>
</comment>
<evidence type="ECO:0000256" key="2">
    <source>
        <dbReference type="ARBA" id="ARBA00022980"/>
    </source>
</evidence>
<comment type="caution">
    <text evidence="7">The sequence shown here is derived from an EMBL/GenBank/DDBJ whole genome shotgun (WGS) entry which is preliminary data.</text>
</comment>
<keyword evidence="3 5" id="KW-0687">Ribonucleoprotein</keyword>
<dbReference type="InterPro" id="IPR001706">
    <property type="entry name" value="Ribosomal_bL35"/>
</dbReference>
<reference evidence="7 8" key="1">
    <citation type="submission" date="2019-03" db="EMBL/GenBank/DDBJ databases">
        <title>Metabolic potential of uncultured bacteria and archaea associated with petroleum seepage in deep-sea sediments.</title>
        <authorList>
            <person name="Dong X."/>
            <person name="Hubert C."/>
        </authorList>
    </citation>
    <scope>NUCLEOTIDE SEQUENCE [LARGE SCALE GENOMIC DNA]</scope>
    <source>
        <strain evidence="7">E29_bin52</strain>
    </source>
</reference>
<name>A0A523WBD8_UNCAE</name>